<protein>
    <submittedName>
        <fullName evidence="1">Uncharacterized protein</fullName>
    </submittedName>
</protein>
<feature type="non-terminal residue" evidence="1">
    <location>
        <position position="1"/>
    </location>
</feature>
<dbReference type="Proteomes" id="UP000324800">
    <property type="component" value="Unassembled WGS sequence"/>
</dbReference>
<evidence type="ECO:0000313" key="2">
    <source>
        <dbReference type="Proteomes" id="UP000324800"/>
    </source>
</evidence>
<organism evidence="1 2">
    <name type="scientific">Streblomastix strix</name>
    <dbReference type="NCBI Taxonomy" id="222440"/>
    <lineage>
        <taxon>Eukaryota</taxon>
        <taxon>Metamonada</taxon>
        <taxon>Preaxostyla</taxon>
        <taxon>Oxymonadida</taxon>
        <taxon>Streblomastigidae</taxon>
        <taxon>Streblomastix</taxon>
    </lineage>
</organism>
<proteinExistence type="predicted"/>
<accession>A0A5J4TVH6</accession>
<evidence type="ECO:0000313" key="1">
    <source>
        <dbReference type="EMBL" id="KAA6362274.1"/>
    </source>
</evidence>
<sequence length="62" mass="7273">NQGRSSAIPQDKEKIVLPKIIKQKEKQKDSLQPTYSTLEEWENDRRGGFFRIYPTNSTSNFE</sequence>
<name>A0A5J4TVH6_9EUKA</name>
<dbReference type="AlphaFoldDB" id="A0A5J4TVH6"/>
<gene>
    <name evidence="1" type="ORF">EZS28_042199</name>
</gene>
<reference evidence="1 2" key="1">
    <citation type="submission" date="2019-03" db="EMBL/GenBank/DDBJ databases">
        <title>Single cell metagenomics reveals metabolic interactions within the superorganism composed of flagellate Streblomastix strix and complex community of Bacteroidetes bacteria on its surface.</title>
        <authorList>
            <person name="Treitli S.C."/>
            <person name="Kolisko M."/>
            <person name="Husnik F."/>
            <person name="Keeling P."/>
            <person name="Hampl V."/>
        </authorList>
    </citation>
    <scope>NUCLEOTIDE SEQUENCE [LARGE SCALE GENOMIC DNA]</scope>
    <source>
        <strain evidence="1">ST1C</strain>
    </source>
</reference>
<dbReference type="EMBL" id="SNRW01024433">
    <property type="protein sequence ID" value="KAA6362274.1"/>
    <property type="molecule type" value="Genomic_DNA"/>
</dbReference>
<comment type="caution">
    <text evidence="1">The sequence shown here is derived from an EMBL/GenBank/DDBJ whole genome shotgun (WGS) entry which is preliminary data.</text>
</comment>